<comment type="caution">
    <text evidence="1">The sequence shown here is derived from an EMBL/GenBank/DDBJ whole genome shotgun (WGS) entry which is preliminary data.</text>
</comment>
<evidence type="ECO:0008006" key="3">
    <source>
        <dbReference type="Google" id="ProtNLM"/>
    </source>
</evidence>
<name>A0ABX9JN05_9BACT</name>
<dbReference type="Proteomes" id="UP000256345">
    <property type="component" value="Unassembled WGS sequence"/>
</dbReference>
<dbReference type="EMBL" id="QUMU01000018">
    <property type="protein sequence ID" value="REG22826.1"/>
    <property type="molecule type" value="Genomic_DNA"/>
</dbReference>
<organism evidence="1 2">
    <name type="scientific">Archangium gephyra</name>
    <dbReference type="NCBI Taxonomy" id="48"/>
    <lineage>
        <taxon>Bacteria</taxon>
        <taxon>Pseudomonadati</taxon>
        <taxon>Myxococcota</taxon>
        <taxon>Myxococcia</taxon>
        <taxon>Myxococcales</taxon>
        <taxon>Cystobacterineae</taxon>
        <taxon>Archangiaceae</taxon>
        <taxon>Archangium</taxon>
    </lineage>
</organism>
<dbReference type="RefSeq" id="WP_047857399.1">
    <property type="nucleotide sequence ID" value="NZ_CP011509.1"/>
</dbReference>
<sequence length="166" mass="17758">MASNKLAFLGCAVLLVTSSGCPGTATGGVSLRADGSPGPEQCPPEARKAMNYLRMFVGESAWVQLDANQSRAFPITLYEGNIESILEEDLGLLQAPARLYGRVWTSGPQAVIRYYAAQPMDGGEQVPMCAVARLGLGQLRKRPESKPGTAIVEAPRAGVYIVDEFR</sequence>
<dbReference type="PROSITE" id="PS51257">
    <property type="entry name" value="PROKAR_LIPOPROTEIN"/>
    <property type="match status" value="1"/>
</dbReference>
<evidence type="ECO:0000313" key="2">
    <source>
        <dbReference type="Proteomes" id="UP000256345"/>
    </source>
</evidence>
<proteinExistence type="predicted"/>
<reference evidence="1 2" key="1">
    <citation type="submission" date="2018-08" db="EMBL/GenBank/DDBJ databases">
        <title>Genomic Encyclopedia of Archaeal and Bacterial Type Strains, Phase II (KMG-II): from individual species to whole genera.</title>
        <authorList>
            <person name="Goeker M."/>
        </authorList>
    </citation>
    <scope>NUCLEOTIDE SEQUENCE [LARGE SCALE GENOMIC DNA]</scope>
    <source>
        <strain evidence="1 2">DSM 2261</strain>
    </source>
</reference>
<evidence type="ECO:0000313" key="1">
    <source>
        <dbReference type="EMBL" id="REG22826.1"/>
    </source>
</evidence>
<accession>A0ABX9JN05</accession>
<gene>
    <name evidence="1" type="ORF">ATI61_11831</name>
</gene>
<keyword evidence="2" id="KW-1185">Reference proteome</keyword>
<protein>
    <recommendedName>
        <fullName evidence="3">Serine/threonine protein kinase</fullName>
    </recommendedName>
</protein>